<proteinExistence type="predicted"/>
<sequence length="466" mass="52076">MSSSSSPRHVAIIGMGLVGCLAALGLAKRFSWEVDIYESRSSTSQAIDDNKTINLALSNRGLRSFEEIDPRLAAELVRQSVPLYGRTIHKSDGKTEFQAYGPRGEAIYSVNRLTMIALLKEAIDACPLITTHYSRKLLKSDGRNLVFEDPATGERTSASADLVIGADGAYSTVREQMRRVIKMDLTTRWAPLSYMKIEVPPMVRPDGNTDHAFDPTTLHVWPRKDFLLIAPSNPDKTFTCVLWAPESLLEGLRDKEAATHFLQEQFPSFVAATCSADVVKQVTTGPIVPMSSTKCFPMNDADRILIGDAAHAIVPYLGHGANVGFEDVRILLECLEREVDQVSALDAYSRIRRDDLEAIEAISWGHNKELGQSVLEISYRIRKSLDFFLARLFPGRWAPLYAAVTFEAGTPYSKVIERHQRQQRIIRTLTWFVSTLLLLTLWRVLGQPGLVTFLHLFMLDQAFCSA</sequence>
<dbReference type="Proteomes" id="UP000030669">
    <property type="component" value="Unassembled WGS sequence"/>
</dbReference>
<dbReference type="GO" id="GO:0071949">
    <property type="term" value="F:FAD binding"/>
    <property type="evidence" value="ECO:0007669"/>
    <property type="project" value="InterPro"/>
</dbReference>
<evidence type="ECO:0000259" key="8">
    <source>
        <dbReference type="Pfam" id="PF01494"/>
    </source>
</evidence>
<evidence type="ECO:0000256" key="4">
    <source>
        <dbReference type="ARBA" id="ARBA00022857"/>
    </source>
</evidence>
<reference evidence="9 10" key="1">
    <citation type="journal article" date="2012" name="Science">
        <title>The Paleozoic origin of enzymatic lignin decomposition reconstructed from 31 fungal genomes.</title>
        <authorList>
            <person name="Floudas D."/>
            <person name="Binder M."/>
            <person name="Riley R."/>
            <person name="Barry K."/>
            <person name="Blanchette R.A."/>
            <person name="Henrissat B."/>
            <person name="Martinez A.T."/>
            <person name="Otillar R."/>
            <person name="Spatafora J.W."/>
            <person name="Yadav J.S."/>
            <person name="Aerts A."/>
            <person name="Benoit I."/>
            <person name="Boyd A."/>
            <person name="Carlson A."/>
            <person name="Copeland A."/>
            <person name="Coutinho P.M."/>
            <person name="de Vries R.P."/>
            <person name="Ferreira P."/>
            <person name="Findley K."/>
            <person name="Foster B."/>
            <person name="Gaskell J."/>
            <person name="Glotzer D."/>
            <person name="Gorecki P."/>
            <person name="Heitman J."/>
            <person name="Hesse C."/>
            <person name="Hori C."/>
            <person name="Igarashi K."/>
            <person name="Jurgens J.A."/>
            <person name="Kallen N."/>
            <person name="Kersten P."/>
            <person name="Kohler A."/>
            <person name="Kuees U."/>
            <person name="Kumar T.K.A."/>
            <person name="Kuo A."/>
            <person name="LaButti K."/>
            <person name="Larrondo L.F."/>
            <person name="Lindquist E."/>
            <person name="Ling A."/>
            <person name="Lombard V."/>
            <person name="Lucas S."/>
            <person name="Lundell T."/>
            <person name="Martin R."/>
            <person name="McLaughlin D.J."/>
            <person name="Morgenstern I."/>
            <person name="Morin E."/>
            <person name="Murat C."/>
            <person name="Nagy L.G."/>
            <person name="Nolan M."/>
            <person name="Ohm R.A."/>
            <person name="Patyshakuliyeva A."/>
            <person name="Rokas A."/>
            <person name="Ruiz-Duenas F.J."/>
            <person name="Sabat G."/>
            <person name="Salamov A."/>
            <person name="Samejima M."/>
            <person name="Schmutz J."/>
            <person name="Slot J.C."/>
            <person name="St John F."/>
            <person name="Stenlid J."/>
            <person name="Sun H."/>
            <person name="Sun S."/>
            <person name="Syed K."/>
            <person name="Tsang A."/>
            <person name="Wiebenga A."/>
            <person name="Young D."/>
            <person name="Pisabarro A."/>
            <person name="Eastwood D.C."/>
            <person name="Martin F."/>
            <person name="Cullen D."/>
            <person name="Grigoriev I.V."/>
            <person name="Hibbett D.S."/>
        </authorList>
    </citation>
    <scope>NUCLEOTIDE SEQUENCE [LARGE SCALE GENOMIC DNA]</scope>
    <source>
        <strain evidence="9 10">ATCC 11539</strain>
    </source>
</reference>
<keyword evidence="7" id="KW-0472">Membrane</keyword>
<dbReference type="PANTHER" id="PTHR46028:SF2">
    <property type="entry name" value="KYNURENINE 3-MONOOXYGENASE"/>
    <property type="match status" value="1"/>
</dbReference>
<feature type="transmembrane region" description="Helical" evidence="7">
    <location>
        <begin position="6"/>
        <end position="27"/>
    </location>
</feature>
<accession>S7RE58</accession>
<dbReference type="GeneID" id="19299572"/>
<dbReference type="PRINTS" id="PR00420">
    <property type="entry name" value="RNGMNOXGNASE"/>
</dbReference>
<dbReference type="OMA" id="MSYHIRK"/>
<evidence type="ECO:0000313" key="10">
    <source>
        <dbReference type="Proteomes" id="UP000030669"/>
    </source>
</evidence>
<feature type="domain" description="FAD-binding" evidence="8">
    <location>
        <begin position="9"/>
        <end position="359"/>
    </location>
</feature>
<keyword evidence="2" id="KW-0285">Flavoprotein</keyword>
<dbReference type="Pfam" id="PF01494">
    <property type="entry name" value="FAD_binding_3"/>
    <property type="match status" value="1"/>
</dbReference>
<evidence type="ECO:0000313" key="9">
    <source>
        <dbReference type="EMBL" id="EPQ50754.1"/>
    </source>
</evidence>
<dbReference type="InterPro" id="IPR002938">
    <property type="entry name" value="FAD-bd"/>
</dbReference>
<organism evidence="9 10">
    <name type="scientific">Gloeophyllum trabeum (strain ATCC 11539 / FP-39264 / Madison 617)</name>
    <name type="common">Brown rot fungus</name>
    <dbReference type="NCBI Taxonomy" id="670483"/>
    <lineage>
        <taxon>Eukaryota</taxon>
        <taxon>Fungi</taxon>
        <taxon>Dikarya</taxon>
        <taxon>Basidiomycota</taxon>
        <taxon>Agaricomycotina</taxon>
        <taxon>Agaricomycetes</taxon>
        <taxon>Gloeophyllales</taxon>
        <taxon>Gloeophyllaceae</taxon>
        <taxon>Gloeophyllum</taxon>
    </lineage>
</organism>
<name>S7RE58_GLOTA</name>
<evidence type="ECO:0000256" key="5">
    <source>
        <dbReference type="ARBA" id="ARBA00023002"/>
    </source>
</evidence>
<dbReference type="PANTHER" id="PTHR46028">
    <property type="entry name" value="KYNURENINE 3-MONOOXYGENASE"/>
    <property type="match status" value="1"/>
</dbReference>
<dbReference type="GO" id="GO:0070189">
    <property type="term" value="P:kynurenine metabolic process"/>
    <property type="evidence" value="ECO:0007669"/>
    <property type="project" value="TreeGrafter"/>
</dbReference>
<dbReference type="STRING" id="670483.S7RE58"/>
<keyword evidence="7" id="KW-0812">Transmembrane</keyword>
<keyword evidence="3" id="KW-0274">FAD</keyword>
<dbReference type="GO" id="GO:0004502">
    <property type="term" value="F:kynurenine 3-monooxygenase activity"/>
    <property type="evidence" value="ECO:0007669"/>
    <property type="project" value="TreeGrafter"/>
</dbReference>
<dbReference type="SUPFAM" id="SSF51905">
    <property type="entry name" value="FAD/NAD(P)-binding domain"/>
    <property type="match status" value="1"/>
</dbReference>
<dbReference type="Gene3D" id="3.50.50.60">
    <property type="entry name" value="FAD/NAD(P)-binding domain"/>
    <property type="match status" value="1"/>
</dbReference>
<dbReference type="EMBL" id="KB469313">
    <property type="protein sequence ID" value="EPQ50754.1"/>
    <property type="molecule type" value="Genomic_DNA"/>
</dbReference>
<dbReference type="KEGG" id="gtr:GLOTRDRAFT_112580"/>
<keyword evidence="5" id="KW-0560">Oxidoreductase</keyword>
<dbReference type="eggNOG" id="KOG2614">
    <property type="taxonomic scope" value="Eukaryota"/>
</dbReference>
<evidence type="ECO:0000256" key="3">
    <source>
        <dbReference type="ARBA" id="ARBA00022827"/>
    </source>
</evidence>
<keyword evidence="4" id="KW-0521">NADP</keyword>
<feature type="transmembrane region" description="Helical" evidence="7">
    <location>
        <begin position="428"/>
        <end position="445"/>
    </location>
</feature>
<protein>
    <submittedName>
        <fullName evidence="9">FAD/NAD P-binding domain-containing protein</fullName>
    </submittedName>
</protein>
<dbReference type="RefSeq" id="XP_007870658.1">
    <property type="nucleotide sequence ID" value="XM_007872467.1"/>
</dbReference>
<dbReference type="GO" id="GO:0005741">
    <property type="term" value="C:mitochondrial outer membrane"/>
    <property type="evidence" value="ECO:0007669"/>
    <property type="project" value="TreeGrafter"/>
</dbReference>
<evidence type="ECO:0000256" key="7">
    <source>
        <dbReference type="SAM" id="Phobius"/>
    </source>
</evidence>
<evidence type="ECO:0000256" key="1">
    <source>
        <dbReference type="ARBA" id="ARBA00001974"/>
    </source>
</evidence>
<keyword evidence="7" id="KW-1133">Transmembrane helix</keyword>
<evidence type="ECO:0000256" key="2">
    <source>
        <dbReference type="ARBA" id="ARBA00022630"/>
    </source>
</evidence>
<keyword evidence="10" id="KW-1185">Reference proteome</keyword>
<gene>
    <name evidence="9" type="ORF">GLOTRDRAFT_112580</name>
</gene>
<comment type="cofactor">
    <cofactor evidence="1">
        <name>FAD</name>
        <dbReference type="ChEBI" id="CHEBI:57692"/>
    </cofactor>
</comment>
<evidence type="ECO:0000256" key="6">
    <source>
        <dbReference type="ARBA" id="ARBA00023033"/>
    </source>
</evidence>
<keyword evidence="6" id="KW-0503">Monooxygenase</keyword>
<dbReference type="InterPro" id="IPR036188">
    <property type="entry name" value="FAD/NAD-bd_sf"/>
</dbReference>
<dbReference type="HOGENOM" id="CLU_023210_0_1_1"/>
<dbReference type="AlphaFoldDB" id="S7RE58"/>
<dbReference type="OrthoDB" id="10053569at2759"/>